<proteinExistence type="predicted"/>
<organism evidence="1 2">
    <name type="scientific">Pseudomonas syringae pv. papulans</name>
    <dbReference type="NCBI Taxonomy" id="83963"/>
    <lineage>
        <taxon>Bacteria</taxon>
        <taxon>Pseudomonadati</taxon>
        <taxon>Pseudomonadota</taxon>
        <taxon>Gammaproteobacteria</taxon>
        <taxon>Pseudomonadales</taxon>
        <taxon>Pseudomonadaceae</taxon>
        <taxon>Pseudomonas</taxon>
        <taxon>Pseudomonas syringae</taxon>
    </lineage>
</organism>
<comment type="caution">
    <text evidence="1">The sequence shown here is derived from an EMBL/GenBank/DDBJ whole genome shotgun (WGS) entry which is preliminary data.</text>
</comment>
<protein>
    <submittedName>
        <fullName evidence="1">Uncharacterized protein</fullName>
    </submittedName>
</protein>
<dbReference type="Proteomes" id="UP001162155">
    <property type="component" value="Unassembled WGS sequence"/>
</dbReference>
<reference evidence="1" key="1">
    <citation type="submission" date="2021-02" db="EMBL/GenBank/DDBJ databases">
        <title>Genome analysis of blister spot of apple pathogen from New York area.</title>
        <authorList>
            <person name="Kandel P."/>
            <person name="Hockett K.L."/>
            <person name="Santander R."/>
            <person name="Acimovic S."/>
        </authorList>
    </citation>
    <scope>NUCLEOTIDE SEQUENCE</scope>
    <source>
        <strain evidence="1">PSP1</strain>
    </source>
</reference>
<sequence length="85" mass="9001">MHAQHQSNSEPKATTTSGRLLAIAMIGTAVIAYQVHKTTDARAHLESLVSQAYNQGELSDVDAAVVARLLGSAALQRPISTLFTV</sequence>
<evidence type="ECO:0000313" key="2">
    <source>
        <dbReference type="Proteomes" id="UP001162155"/>
    </source>
</evidence>
<dbReference type="RefSeq" id="WP_044308454.1">
    <property type="nucleotide sequence ID" value="NZ_JAFFRY010000003.1"/>
</dbReference>
<dbReference type="AlphaFoldDB" id="A0AA43IX51"/>
<gene>
    <name evidence="1" type="ORF">JW322_18605</name>
</gene>
<name>A0AA43IX51_PSESX</name>
<accession>A0AA43IX51</accession>
<dbReference type="EMBL" id="JAFFRZ010000001">
    <property type="protein sequence ID" value="MDH4623720.1"/>
    <property type="molecule type" value="Genomic_DNA"/>
</dbReference>
<evidence type="ECO:0000313" key="1">
    <source>
        <dbReference type="EMBL" id="MDH4623720.1"/>
    </source>
</evidence>